<evidence type="ECO:0000259" key="1">
    <source>
        <dbReference type="Pfam" id="PF14522"/>
    </source>
</evidence>
<gene>
    <name evidence="2" type="ORF">MNV_660027</name>
</gene>
<organism evidence="2 3">
    <name type="scientific">Candidatus Methanoperedens nitratireducens</name>
    <dbReference type="NCBI Taxonomy" id="1392998"/>
    <lineage>
        <taxon>Archaea</taxon>
        <taxon>Methanobacteriati</taxon>
        <taxon>Methanobacteriota</taxon>
        <taxon>Stenosarchaea group</taxon>
        <taxon>Methanomicrobia</taxon>
        <taxon>Methanosarcinales</taxon>
        <taxon>ANME-2 cluster</taxon>
        <taxon>Candidatus Methanoperedentaceae</taxon>
        <taxon>Candidatus Methanoperedens</taxon>
    </lineage>
</organism>
<proteinExistence type="predicted"/>
<evidence type="ECO:0000313" key="2">
    <source>
        <dbReference type="EMBL" id="SNQ62289.1"/>
    </source>
</evidence>
<sequence>MKLFWALFALVGISLWYIPNTISLFSGQHSYYNINANDSQVPCQKCHGDVQMEVHTGFIHNNFTCSDCHRVQKGVQYASGDDAYERILYINVTPLSTTNIQYRVLATTLGNLQSGNFPKSLSGEITIDQWAAAGNDQVQFRDENNQYAGNMTPGETGVQYNYVFANETVTYNNGAPKDTDPSTQYQTLDPRKISVSPYPYGIDNLTGAGSRVITPGTLAHASSTVQCADCHSQFLSNTPDTVHEAFIMYGMEQNTSNNCIACHTAIAVSINWTRPAAISIETTSDGHNISINGTRTAYWSRIETFGNQSGDAIAVSNVTVI</sequence>
<reference evidence="3" key="1">
    <citation type="submission" date="2017-06" db="EMBL/GenBank/DDBJ databases">
        <authorList>
            <person name="Cremers G."/>
        </authorList>
    </citation>
    <scope>NUCLEOTIDE SEQUENCE [LARGE SCALE GENOMIC DNA]</scope>
</reference>
<dbReference type="EMBL" id="FZMP01000214">
    <property type="protein sequence ID" value="SNQ62289.1"/>
    <property type="molecule type" value="Genomic_DNA"/>
</dbReference>
<dbReference type="RefSeq" id="WP_096206877.1">
    <property type="nucleotide sequence ID" value="NZ_FZMP01000214.1"/>
</dbReference>
<evidence type="ECO:0000313" key="3">
    <source>
        <dbReference type="Proteomes" id="UP000218615"/>
    </source>
</evidence>
<dbReference type="SUPFAM" id="SSF48695">
    <property type="entry name" value="Multiheme cytochromes"/>
    <property type="match status" value="1"/>
</dbReference>
<dbReference type="InterPro" id="IPR036280">
    <property type="entry name" value="Multihaem_cyt_sf"/>
</dbReference>
<dbReference type="OrthoDB" id="51664at2157"/>
<dbReference type="AlphaFoldDB" id="A0A284VSU7"/>
<keyword evidence="3" id="KW-1185">Reference proteome</keyword>
<feature type="domain" description="Cytochrome c7-like" evidence="1">
    <location>
        <begin position="220"/>
        <end position="265"/>
    </location>
</feature>
<name>A0A284VSU7_9EURY</name>
<protein>
    <recommendedName>
        <fullName evidence="1">Cytochrome c7-like domain-containing protein</fullName>
    </recommendedName>
</protein>
<dbReference type="Pfam" id="PF14522">
    <property type="entry name" value="Cytochrome_C7"/>
    <property type="match status" value="1"/>
</dbReference>
<dbReference type="Proteomes" id="UP000218615">
    <property type="component" value="Unassembled WGS sequence"/>
</dbReference>
<dbReference type="InterPro" id="IPR029467">
    <property type="entry name" value="Cyt_c7-like"/>
</dbReference>
<accession>A0A284VSU7</accession>